<keyword evidence="2 5" id="KW-0812">Transmembrane</keyword>
<dbReference type="AlphaFoldDB" id="A0AAX3A9V2"/>
<gene>
    <name evidence="7" type="ORF">DSM110277_01440</name>
</gene>
<dbReference type="GO" id="GO:0012505">
    <property type="term" value="C:endomembrane system"/>
    <property type="evidence" value="ECO:0007669"/>
    <property type="project" value="UniProtKB-SubCell"/>
</dbReference>
<evidence type="ECO:0000256" key="2">
    <source>
        <dbReference type="ARBA" id="ARBA00022692"/>
    </source>
</evidence>
<dbReference type="Proteomes" id="UP000830781">
    <property type="component" value="Chromosome"/>
</dbReference>
<evidence type="ECO:0000256" key="5">
    <source>
        <dbReference type="SAM" id="Phobius"/>
    </source>
</evidence>
<feature type="domain" description="DUF202" evidence="6">
    <location>
        <begin position="8"/>
        <end position="68"/>
    </location>
</feature>
<reference evidence="8" key="1">
    <citation type="journal article" date="2022" name="Microorganisms">
        <title>Beyond the ABCs#Discovery of Three New Plasmid Types in Rhodobacterales (RepQ, RepY, RepW).</title>
        <authorList>
            <person name="Freese H.M."/>
            <person name="Ringel V."/>
            <person name="Overmann J."/>
            <person name="Petersen J."/>
        </authorList>
    </citation>
    <scope>NUCLEOTIDE SEQUENCE [LARGE SCALE GENOMIC DNA]</scope>
    <source>
        <strain evidence="8">DSM 110277</strain>
    </source>
</reference>
<evidence type="ECO:0000256" key="4">
    <source>
        <dbReference type="ARBA" id="ARBA00023136"/>
    </source>
</evidence>
<comment type="subcellular location">
    <subcellularLocation>
        <location evidence="1">Endomembrane system</location>
        <topology evidence="1">Multi-pass membrane protein</topology>
    </subcellularLocation>
</comment>
<evidence type="ECO:0000256" key="1">
    <source>
        <dbReference type="ARBA" id="ARBA00004127"/>
    </source>
</evidence>
<protein>
    <recommendedName>
        <fullName evidence="6">DUF202 domain-containing protein</fullName>
    </recommendedName>
</protein>
<feature type="transmembrane region" description="Helical" evidence="5">
    <location>
        <begin position="44"/>
        <end position="65"/>
    </location>
</feature>
<evidence type="ECO:0000256" key="3">
    <source>
        <dbReference type="ARBA" id="ARBA00022989"/>
    </source>
</evidence>
<dbReference type="EMBL" id="CP084959">
    <property type="protein sequence ID" value="UOA23028.1"/>
    <property type="molecule type" value="Genomic_DNA"/>
</dbReference>
<feature type="transmembrane region" description="Helical" evidence="5">
    <location>
        <begin position="15"/>
        <end position="32"/>
    </location>
</feature>
<evidence type="ECO:0000259" key="6">
    <source>
        <dbReference type="Pfam" id="PF02656"/>
    </source>
</evidence>
<feature type="transmembrane region" description="Helical" evidence="5">
    <location>
        <begin position="85"/>
        <end position="106"/>
    </location>
</feature>
<keyword evidence="3 5" id="KW-1133">Transmembrane helix</keyword>
<accession>A0AAX3A9V2</accession>
<organism evidence="7 8">
    <name type="scientific">Sulfitobacter pontiacus</name>
    <dbReference type="NCBI Taxonomy" id="60137"/>
    <lineage>
        <taxon>Bacteria</taxon>
        <taxon>Pseudomonadati</taxon>
        <taxon>Pseudomonadota</taxon>
        <taxon>Alphaproteobacteria</taxon>
        <taxon>Rhodobacterales</taxon>
        <taxon>Roseobacteraceae</taxon>
        <taxon>Sulfitobacter</taxon>
    </lineage>
</organism>
<evidence type="ECO:0000313" key="8">
    <source>
        <dbReference type="Proteomes" id="UP000830781"/>
    </source>
</evidence>
<sequence>MIEKFQEHASNERTYLSWIRTAVAIAGFGIVIERLPSNANSTWTGLALVISSAVLVALASLRFLVIRRQIERSDAGRSMFGAIEVLFSSMLAVLLLTVFVFLLGLARGG</sequence>
<proteinExistence type="predicted"/>
<keyword evidence="4 5" id="KW-0472">Membrane</keyword>
<dbReference type="InterPro" id="IPR003807">
    <property type="entry name" value="DUF202"/>
</dbReference>
<dbReference type="RefSeq" id="WP_083779642.1">
    <property type="nucleotide sequence ID" value="NZ_BSKR01000001.1"/>
</dbReference>
<keyword evidence="8" id="KW-1185">Reference proteome</keyword>
<name>A0AAX3A9V2_9RHOB</name>
<dbReference type="Pfam" id="PF02656">
    <property type="entry name" value="DUF202"/>
    <property type="match status" value="1"/>
</dbReference>
<evidence type="ECO:0000313" key="7">
    <source>
        <dbReference type="EMBL" id="UOA23028.1"/>
    </source>
</evidence>